<proteinExistence type="predicted"/>
<feature type="domain" description="Integrase zinc-binding" evidence="1">
    <location>
        <begin position="12"/>
        <end position="65"/>
    </location>
</feature>
<name>A0AA38BRH4_TAXCH</name>
<sequence>RVEVLRWRVLEHEHEAIMEEAHGGIIGGHYAEDATVRKILMDGLWWDILYKNTKEYVKACDHCQCHGELGTRDEMHLRPIASAEPFEKWVIDFVGPISQPTHKNGMSYIITGTNYLTHWVEVIK</sequence>
<dbReference type="Proteomes" id="UP000824469">
    <property type="component" value="Unassembled WGS sequence"/>
</dbReference>
<reference evidence="2 3" key="1">
    <citation type="journal article" date="2021" name="Nat. Plants">
        <title>The Taxus genome provides insights into paclitaxel biosynthesis.</title>
        <authorList>
            <person name="Xiong X."/>
            <person name="Gou J."/>
            <person name="Liao Q."/>
            <person name="Li Y."/>
            <person name="Zhou Q."/>
            <person name="Bi G."/>
            <person name="Li C."/>
            <person name="Du R."/>
            <person name="Wang X."/>
            <person name="Sun T."/>
            <person name="Guo L."/>
            <person name="Liang H."/>
            <person name="Lu P."/>
            <person name="Wu Y."/>
            <person name="Zhang Z."/>
            <person name="Ro D.K."/>
            <person name="Shang Y."/>
            <person name="Huang S."/>
            <person name="Yan J."/>
        </authorList>
    </citation>
    <scope>NUCLEOTIDE SEQUENCE [LARGE SCALE GENOMIC DNA]</scope>
    <source>
        <strain evidence="2">Ta-2019</strain>
    </source>
</reference>
<dbReference type="InterPro" id="IPR041588">
    <property type="entry name" value="Integrase_H2C2"/>
</dbReference>
<dbReference type="PANTHER" id="PTHR47266">
    <property type="entry name" value="ENDONUCLEASE-RELATED"/>
    <property type="match status" value="1"/>
</dbReference>
<comment type="caution">
    <text evidence="2">The sequence shown here is derived from an EMBL/GenBank/DDBJ whole genome shotgun (WGS) entry which is preliminary data.</text>
</comment>
<dbReference type="Gene3D" id="3.30.420.10">
    <property type="entry name" value="Ribonuclease H-like superfamily/Ribonuclease H"/>
    <property type="match status" value="1"/>
</dbReference>
<protein>
    <recommendedName>
        <fullName evidence="1">Integrase zinc-binding domain-containing protein</fullName>
    </recommendedName>
</protein>
<dbReference type="InterPro" id="IPR052160">
    <property type="entry name" value="Gypsy_RT_Integrase-like"/>
</dbReference>
<evidence type="ECO:0000313" key="2">
    <source>
        <dbReference type="EMBL" id="KAH9288137.1"/>
    </source>
</evidence>
<dbReference type="GO" id="GO:0003676">
    <property type="term" value="F:nucleic acid binding"/>
    <property type="evidence" value="ECO:0007669"/>
    <property type="project" value="InterPro"/>
</dbReference>
<feature type="non-terminal residue" evidence="2">
    <location>
        <position position="124"/>
    </location>
</feature>
<dbReference type="Gene3D" id="1.10.340.70">
    <property type="match status" value="1"/>
</dbReference>
<dbReference type="AlphaFoldDB" id="A0AA38BRH4"/>
<dbReference type="EMBL" id="JAHRHJ020003813">
    <property type="protein sequence ID" value="KAH9288137.1"/>
    <property type="molecule type" value="Genomic_DNA"/>
</dbReference>
<keyword evidence="3" id="KW-1185">Reference proteome</keyword>
<dbReference type="InterPro" id="IPR036397">
    <property type="entry name" value="RNaseH_sf"/>
</dbReference>
<gene>
    <name evidence="2" type="ORF">KI387_032254</name>
</gene>
<accession>A0AA38BRH4</accession>
<organism evidence="2 3">
    <name type="scientific">Taxus chinensis</name>
    <name type="common">Chinese yew</name>
    <name type="synonym">Taxus wallichiana var. chinensis</name>
    <dbReference type="NCBI Taxonomy" id="29808"/>
    <lineage>
        <taxon>Eukaryota</taxon>
        <taxon>Viridiplantae</taxon>
        <taxon>Streptophyta</taxon>
        <taxon>Embryophyta</taxon>
        <taxon>Tracheophyta</taxon>
        <taxon>Spermatophyta</taxon>
        <taxon>Pinopsida</taxon>
        <taxon>Pinidae</taxon>
        <taxon>Conifers II</taxon>
        <taxon>Cupressales</taxon>
        <taxon>Taxaceae</taxon>
        <taxon>Taxus</taxon>
    </lineage>
</organism>
<evidence type="ECO:0000313" key="3">
    <source>
        <dbReference type="Proteomes" id="UP000824469"/>
    </source>
</evidence>
<feature type="non-terminal residue" evidence="2">
    <location>
        <position position="1"/>
    </location>
</feature>
<evidence type="ECO:0000259" key="1">
    <source>
        <dbReference type="Pfam" id="PF17921"/>
    </source>
</evidence>
<dbReference type="Pfam" id="PF17921">
    <property type="entry name" value="Integrase_H2C2"/>
    <property type="match status" value="1"/>
</dbReference>